<keyword evidence="2" id="KW-1185">Reference proteome</keyword>
<evidence type="ECO:0000313" key="2">
    <source>
        <dbReference type="Proteomes" id="UP000002964"/>
    </source>
</evidence>
<protein>
    <submittedName>
        <fullName evidence="1">Uncharacterized protein</fullName>
    </submittedName>
</protein>
<proteinExistence type="predicted"/>
<dbReference type="Proteomes" id="UP000002964">
    <property type="component" value="Unassembled WGS sequence"/>
</dbReference>
<dbReference type="eggNOG" id="COG5340">
    <property type="taxonomic scope" value="Bacteria"/>
</dbReference>
<dbReference type="Pfam" id="PF19570">
    <property type="entry name" value="DUF6088"/>
    <property type="match status" value="1"/>
</dbReference>
<dbReference type="STRING" id="631362.Thi970DRAFT_00288"/>
<reference evidence="1 2" key="2">
    <citation type="submission" date="2011-11" db="EMBL/GenBank/DDBJ databases">
        <authorList>
            <consortium name="US DOE Joint Genome Institute"/>
            <person name="Lucas S."/>
            <person name="Han J."/>
            <person name="Lapidus A."/>
            <person name="Cheng J.-F."/>
            <person name="Goodwin L."/>
            <person name="Pitluck S."/>
            <person name="Peters L."/>
            <person name="Ovchinnikova G."/>
            <person name="Zhang X."/>
            <person name="Detter J.C."/>
            <person name="Han C."/>
            <person name="Tapia R."/>
            <person name="Land M."/>
            <person name="Hauser L."/>
            <person name="Kyrpides N."/>
            <person name="Ivanova N."/>
            <person name="Pagani I."/>
            <person name="Vogl K."/>
            <person name="Liu Z."/>
            <person name="Overmann J."/>
            <person name="Frigaard N.-U."/>
            <person name="Bryant D."/>
            <person name="Woyke T."/>
        </authorList>
    </citation>
    <scope>NUCLEOTIDE SEQUENCE [LARGE SCALE GENOMIC DNA]</scope>
    <source>
        <strain evidence="1 2">970</strain>
    </source>
</reference>
<reference evidence="2" key="1">
    <citation type="submission" date="2011-06" db="EMBL/GenBank/DDBJ databases">
        <authorList>
            <consortium name="US DOE Joint Genome Institute (JGI-PGF)"/>
            <person name="Lucas S."/>
            <person name="Han J."/>
            <person name="Lapidus A."/>
            <person name="Cheng J.-F."/>
            <person name="Goodwin L."/>
            <person name="Pitluck S."/>
            <person name="Peters L."/>
            <person name="Land M.L."/>
            <person name="Hauser L."/>
            <person name="Vogl K."/>
            <person name="Liu Z."/>
            <person name="Overmann J."/>
            <person name="Frigaard N.-U."/>
            <person name="Bryant D.A."/>
            <person name="Woyke T.J."/>
        </authorList>
    </citation>
    <scope>NUCLEOTIDE SEQUENCE [LARGE SCALE GENOMIC DNA]</scope>
    <source>
        <strain evidence="2">970</strain>
    </source>
</reference>
<organism evidence="1 2">
    <name type="scientific">Thiorhodovibrio frisius</name>
    <dbReference type="NCBI Taxonomy" id="631362"/>
    <lineage>
        <taxon>Bacteria</taxon>
        <taxon>Pseudomonadati</taxon>
        <taxon>Pseudomonadota</taxon>
        <taxon>Gammaproteobacteria</taxon>
        <taxon>Chromatiales</taxon>
        <taxon>Chromatiaceae</taxon>
        <taxon>Thiorhodovibrio</taxon>
    </lineage>
</organism>
<sequence>MKAAATTAQAVRERIAAHPAGTPFTPTLFAGMGSRAAIDQTLMRLTKEGRIERLGRGLYNTPRTSRFGLKTQPSPETVAQTLAASEGATIEIHGAEAARRFGLSTQVPAQPIFYTTGASRTVRLGKLQIRLRHVAARKLALAGRPAGQALSALWYLGRQQVTPATFEHIAAKLPQVEFEALRHAKASMPAWMLDALRRYEQDAGIHA</sequence>
<dbReference type="HOGENOM" id="CLU_067316_1_1_6"/>
<name>H8YVY6_9GAMM</name>
<gene>
    <name evidence="1" type="ORF">Thi970DRAFT_00288</name>
</gene>
<dbReference type="InterPro" id="IPR045738">
    <property type="entry name" value="DUF6088"/>
</dbReference>
<dbReference type="OrthoDB" id="3181392at2"/>
<dbReference type="EMBL" id="JH603164">
    <property type="protein sequence ID" value="EIC23777.1"/>
    <property type="molecule type" value="Genomic_DNA"/>
</dbReference>
<accession>H8YVY6</accession>
<dbReference type="RefSeq" id="WP_009146751.1">
    <property type="nucleotide sequence ID" value="NZ_CP121471.1"/>
</dbReference>
<dbReference type="AlphaFoldDB" id="H8YVY6"/>
<evidence type="ECO:0000313" key="1">
    <source>
        <dbReference type="EMBL" id="EIC23777.1"/>
    </source>
</evidence>